<dbReference type="InterPro" id="IPR030923">
    <property type="entry name" value="LptG"/>
</dbReference>
<dbReference type="AlphaFoldDB" id="A0A059E0P6"/>
<dbReference type="EMBL" id="DOGS01000089">
    <property type="protein sequence ID" value="HBQ48107.1"/>
    <property type="molecule type" value="Genomic_DNA"/>
</dbReference>
<sequence length="373" mass="41112">MPLFSKIQRYILKECLMGLALVLGILLLAILMIDVVEQLRTVGGDVRLSILGAFNLSLMKLPQIVEQTLPFALLIASMMAFTRLNRRSELSIIRASGISAWRFLTPVMILGIALGLFTMMVLNPFAAKLTESFEQTRDRLLNEGRPTLAVSDTGIWLRQGDETNQIVIHAQRVAQGGVNLLDVKMIQEERLYADGRPTNDYAFARRIDADSAVLRDGFWQLEGVIENVPNQPPEFKDNLAIPTTLDATTLLDKFASPNTIGFWQLPKFVRQTQAAGLDASRYRMRLNALMALPALFVSMALIGAVVCLRLQRMGGNSQLLAIGSLAAVGLYFFTQFSSSLGATGAAPPIIAAWSPPLFVLFCTLTFIAYREDG</sequence>
<keyword evidence="10" id="KW-1185">Reference proteome</keyword>
<proteinExistence type="predicted"/>
<comment type="subcellular location">
    <subcellularLocation>
        <location evidence="1">Cell membrane</location>
        <topology evidence="1">Multi-pass membrane protein</topology>
    </subcellularLocation>
</comment>
<evidence type="ECO:0000256" key="5">
    <source>
        <dbReference type="ARBA" id="ARBA00023136"/>
    </source>
</evidence>
<dbReference type="PANTHER" id="PTHR33529">
    <property type="entry name" value="SLR0882 PROTEIN-RELATED"/>
    <property type="match status" value="1"/>
</dbReference>
<dbReference type="eggNOG" id="COG0795">
    <property type="taxonomic scope" value="Bacteria"/>
</dbReference>
<dbReference type="EMBL" id="DMBR01000167">
    <property type="protein sequence ID" value="HAE94009.1"/>
    <property type="molecule type" value="Genomic_DNA"/>
</dbReference>
<gene>
    <name evidence="7" type="primary">lptG</name>
    <name evidence="7" type="ORF">DCG65_05575</name>
    <name evidence="8" type="ORF">DD728_04335</name>
    <name evidence="9" type="ORF">HY36_05430</name>
</gene>
<protein>
    <submittedName>
        <fullName evidence="7">LPS export ABC transporter permease LptG</fullName>
    </submittedName>
</protein>
<dbReference type="InterPro" id="IPR005495">
    <property type="entry name" value="LptG/LptF_permease"/>
</dbReference>
<evidence type="ECO:0000256" key="1">
    <source>
        <dbReference type="ARBA" id="ARBA00004651"/>
    </source>
</evidence>
<evidence type="ECO:0000256" key="3">
    <source>
        <dbReference type="ARBA" id="ARBA00022692"/>
    </source>
</evidence>
<name>A0A059E0P6_9PROT</name>
<feature type="transmembrane region" description="Helical" evidence="6">
    <location>
        <begin position="349"/>
        <end position="369"/>
    </location>
</feature>
<keyword evidence="5 6" id="KW-0472">Membrane</keyword>
<evidence type="ECO:0000313" key="7">
    <source>
        <dbReference type="EMBL" id="HAE94009.1"/>
    </source>
</evidence>
<feature type="transmembrane region" description="Helical" evidence="6">
    <location>
        <begin position="12"/>
        <end position="33"/>
    </location>
</feature>
<dbReference type="RefSeq" id="WP_035552263.1">
    <property type="nucleotide sequence ID" value="NZ_AWFH01000023.1"/>
</dbReference>
<dbReference type="GeneID" id="92501161"/>
<dbReference type="PANTHER" id="PTHR33529:SF2">
    <property type="entry name" value="LIPOPOLYSACCHARIDE EXPORT SYSTEM PERMEASE PROTEIN LPTG"/>
    <property type="match status" value="1"/>
</dbReference>
<dbReference type="GO" id="GO:0043190">
    <property type="term" value="C:ATP-binding cassette (ABC) transporter complex"/>
    <property type="evidence" value="ECO:0007669"/>
    <property type="project" value="InterPro"/>
</dbReference>
<evidence type="ECO:0000256" key="4">
    <source>
        <dbReference type="ARBA" id="ARBA00022989"/>
    </source>
</evidence>
<dbReference type="PATRIC" id="fig|1280948.3.peg.2141"/>
<dbReference type="EMBL" id="AWFH01000023">
    <property type="protein sequence ID" value="KCZ60420.1"/>
    <property type="molecule type" value="Genomic_DNA"/>
</dbReference>
<keyword evidence="2" id="KW-1003">Cell membrane</keyword>
<dbReference type="Pfam" id="PF03739">
    <property type="entry name" value="LptF_LptG"/>
    <property type="match status" value="1"/>
</dbReference>
<feature type="transmembrane region" description="Helical" evidence="6">
    <location>
        <begin position="103"/>
        <end position="122"/>
    </location>
</feature>
<keyword evidence="3 6" id="KW-0812">Transmembrane</keyword>
<organism evidence="9 10">
    <name type="scientific">Hyphomonas atlantica</name>
    <dbReference type="NCBI Taxonomy" id="1280948"/>
    <lineage>
        <taxon>Bacteria</taxon>
        <taxon>Pseudomonadati</taxon>
        <taxon>Pseudomonadota</taxon>
        <taxon>Alphaproteobacteria</taxon>
        <taxon>Hyphomonadales</taxon>
        <taxon>Hyphomonadaceae</taxon>
        <taxon>Hyphomonas</taxon>
    </lineage>
</organism>
<dbReference type="GO" id="GO:0015920">
    <property type="term" value="P:lipopolysaccharide transport"/>
    <property type="evidence" value="ECO:0007669"/>
    <property type="project" value="TreeGrafter"/>
</dbReference>
<accession>A0A059E0P6</accession>
<evidence type="ECO:0000313" key="9">
    <source>
        <dbReference type="EMBL" id="KCZ60420.1"/>
    </source>
</evidence>
<comment type="caution">
    <text evidence="9">The sequence shown here is derived from an EMBL/GenBank/DDBJ whole genome shotgun (WGS) entry which is preliminary data.</text>
</comment>
<dbReference type="GO" id="GO:0055085">
    <property type="term" value="P:transmembrane transport"/>
    <property type="evidence" value="ECO:0007669"/>
    <property type="project" value="InterPro"/>
</dbReference>
<feature type="transmembrane region" description="Helical" evidence="6">
    <location>
        <begin position="64"/>
        <end position="82"/>
    </location>
</feature>
<evidence type="ECO:0000256" key="6">
    <source>
        <dbReference type="SAM" id="Phobius"/>
    </source>
</evidence>
<feature type="transmembrane region" description="Helical" evidence="6">
    <location>
        <begin position="319"/>
        <end position="337"/>
    </location>
</feature>
<evidence type="ECO:0000313" key="12">
    <source>
        <dbReference type="Proteomes" id="UP000263957"/>
    </source>
</evidence>
<dbReference type="Proteomes" id="UP000263957">
    <property type="component" value="Unassembled WGS sequence"/>
</dbReference>
<evidence type="ECO:0000313" key="10">
    <source>
        <dbReference type="Proteomes" id="UP000024547"/>
    </source>
</evidence>
<evidence type="ECO:0000313" key="8">
    <source>
        <dbReference type="EMBL" id="HBQ48107.1"/>
    </source>
</evidence>
<keyword evidence="4 6" id="KW-1133">Transmembrane helix</keyword>
<evidence type="ECO:0000313" key="11">
    <source>
        <dbReference type="Proteomes" id="UP000259173"/>
    </source>
</evidence>
<dbReference type="Proteomes" id="UP000024547">
    <property type="component" value="Unassembled WGS sequence"/>
</dbReference>
<dbReference type="NCBIfam" id="TIGR04408">
    <property type="entry name" value="LptG_lptG"/>
    <property type="match status" value="1"/>
</dbReference>
<reference evidence="11 12" key="2">
    <citation type="journal article" date="2018" name="Nat. Biotechnol.">
        <title>A standardized bacterial taxonomy based on genome phylogeny substantially revises the tree of life.</title>
        <authorList>
            <person name="Parks D.H."/>
            <person name="Chuvochina M."/>
            <person name="Waite D.W."/>
            <person name="Rinke C."/>
            <person name="Skarshewski A."/>
            <person name="Chaumeil P.A."/>
            <person name="Hugenholtz P."/>
        </authorList>
    </citation>
    <scope>NUCLEOTIDE SEQUENCE [LARGE SCALE GENOMIC DNA]</scope>
    <source>
        <strain evidence="8">UBA10378</strain>
        <strain evidence="7">UBA8557</strain>
    </source>
</reference>
<dbReference type="STRING" id="1280948.HY36_05430"/>
<evidence type="ECO:0000256" key="2">
    <source>
        <dbReference type="ARBA" id="ARBA00022475"/>
    </source>
</evidence>
<dbReference type="OrthoDB" id="9798468at2"/>
<dbReference type="Proteomes" id="UP000259173">
    <property type="component" value="Unassembled WGS sequence"/>
</dbReference>
<reference evidence="9 10" key="1">
    <citation type="journal article" date="2014" name="Antonie Van Leeuwenhoek">
        <title>Hyphomonas beringensis sp. nov. and Hyphomonas chukchiensis sp. nov., isolated from surface seawater of the Bering Sea and Chukchi Sea.</title>
        <authorList>
            <person name="Li C."/>
            <person name="Lai Q."/>
            <person name="Li G."/>
            <person name="Dong C."/>
            <person name="Wang J."/>
            <person name="Liao Y."/>
            <person name="Shao Z."/>
        </authorList>
    </citation>
    <scope>NUCLEOTIDE SEQUENCE [LARGE SCALE GENOMIC DNA]</scope>
    <source>
        <strain evidence="9 10">22II1-22F38</strain>
    </source>
</reference>
<feature type="transmembrane region" description="Helical" evidence="6">
    <location>
        <begin position="288"/>
        <end position="307"/>
    </location>
</feature>